<dbReference type="EMBL" id="CP019082">
    <property type="protein sequence ID" value="APW62547.1"/>
    <property type="molecule type" value="Genomic_DNA"/>
</dbReference>
<dbReference type="Gene3D" id="1.10.150.720">
    <property type="entry name" value="Haloacid dehalogenase-like hydrolase"/>
    <property type="match status" value="1"/>
</dbReference>
<reference evidence="2" key="1">
    <citation type="submission" date="2016-12" db="EMBL/GenBank/DDBJ databases">
        <title>Comparative genomics of four Isosphaeraceae planctomycetes: a common pool of plasmids and glycoside hydrolase genes.</title>
        <authorList>
            <person name="Ivanova A."/>
        </authorList>
    </citation>
    <scope>NUCLEOTIDE SEQUENCE [LARGE SCALE GENOMIC DNA]</scope>
    <source>
        <strain evidence="2">PX4</strain>
    </source>
</reference>
<dbReference type="Proteomes" id="UP000186309">
    <property type="component" value="Chromosome"/>
</dbReference>
<dbReference type="InterPro" id="IPR006439">
    <property type="entry name" value="HAD-SF_hydro_IA"/>
</dbReference>
<proteinExistence type="predicted"/>
<dbReference type="Gene3D" id="3.40.50.1000">
    <property type="entry name" value="HAD superfamily/HAD-like"/>
    <property type="match status" value="1"/>
</dbReference>
<keyword evidence="1" id="KW-0378">Hydrolase</keyword>
<dbReference type="InterPro" id="IPR044924">
    <property type="entry name" value="HAD-SF_hydro_IA_REG-2-like_cap"/>
</dbReference>
<dbReference type="PANTHER" id="PTHR46649:SF4">
    <property type="entry name" value="HALOACID DEHALOGENASE-LIKE HYDROLASE (HAD) SUPERFAMILY PROTEIN"/>
    <property type="match status" value="1"/>
</dbReference>
<dbReference type="EC" id="3.1.3.5" evidence="1"/>
<dbReference type="PANTHER" id="PTHR46649">
    <property type="match status" value="1"/>
</dbReference>
<name>A0A1U7CUC7_9BACT</name>
<dbReference type="PRINTS" id="PR00413">
    <property type="entry name" value="HADHALOGNASE"/>
</dbReference>
<dbReference type="RefSeq" id="WP_083713987.1">
    <property type="nucleotide sequence ID" value="NZ_CP019082.1"/>
</dbReference>
<dbReference type="AlphaFoldDB" id="A0A1U7CUC7"/>
<sequence>MSKQPKWDLIEGIVLDAVGTLIKPTPAVADAYTEAALRQGVVLDREDVRRRFQRTFRDDAIRADRGIHSTDEGIERRRWREIVAQVLPEVPDPERAFDELWDHFGRPESWRCFPDAVPALRAFHEAGMEVCIGSNFDGRLRQVVAGLPELAAMVDGLVVSSEVGFRKPHGSFFEAVCERLGLPPERILSVGDDLENDVYGAIRAGLSAVYLDRGHEVPEDVMHVSTLTLVVELRAAEA</sequence>
<dbReference type="SFLD" id="SFLDG01129">
    <property type="entry name" value="C1.5:_HAD__Beta-PGM__Phosphata"/>
    <property type="match status" value="1"/>
</dbReference>
<dbReference type="STRING" id="1387353.BSF38_04095"/>
<dbReference type="NCBIfam" id="TIGR01549">
    <property type="entry name" value="HAD-SF-IA-v1"/>
    <property type="match status" value="1"/>
</dbReference>
<evidence type="ECO:0000313" key="1">
    <source>
        <dbReference type="EMBL" id="APW62547.1"/>
    </source>
</evidence>
<evidence type="ECO:0000313" key="2">
    <source>
        <dbReference type="Proteomes" id="UP000186309"/>
    </source>
</evidence>
<organism evidence="1 2">
    <name type="scientific">Paludisphaera borealis</name>
    <dbReference type="NCBI Taxonomy" id="1387353"/>
    <lineage>
        <taxon>Bacteria</taxon>
        <taxon>Pseudomonadati</taxon>
        <taxon>Planctomycetota</taxon>
        <taxon>Planctomycetia</taxon>
        <taxon>Isosphaerales</taxon>
        <taxon>Isosphaeraceae</taxon>
        <taxon>Paludisphaera</taxon>
    </lineage>
</organism>
<dbReference type="KEGG" id="pbor:BSF38_04095"/>
<dbReference type="InterPro" id="IPR023214">
    <property type="entry name" value="HAD_sf"/>
</dbReference>
<dbReference type="GO" id="GO:0008253">
    <property type="term" value="F:5'-nucleotidase activity"/>
    <property type="evidence" value="ECO:0007669"/>
    <property type="project" value="UniProtKB-EC"/>
</dbReference>
<dbReference type="InterPro" id="IPR036412">
    <property type="entry name" value="HAD-like_sf"/>
</dbReference>
<dbReference type="Pfam" id="PF00702">
    <property type="entry name" value="Hydrolase"/>
    <property type="match status" value="1"/>
</dbReference>
<dbReference type="OrthoDB" id="9809962at2"/>
<dbReference type="SUPFAM" id="SSF56784">
    <property type="entry name" value="HAD-like"/>
    <property type="match status" value="1"/>
</dbReference>
<dbReference type="SFLD" id="SFLDS00003">
    <property type="entry name" value="Haloacid_Dehalogenase"/>
    <property type="match status" value="1"/>
</dbReference>
<protein>
    <submittedName>
        <fullName evidence="1">Pyrimidine 5'-nucleotidase YjjG</fullName>
        <ecNumber evidence="1">3.1.3.5</ecNumber>
    </submittedName>
</protein>
<keyword evidence="2" id="KW-1185">Reference proteome</keyword>
<accession>A0A1U7CUC7</accession>
<gene>
    <name evidence="1" type="primary">yjjG</name>
    <name evidence="1" type="ORF">BSF38_04095</name>
</gene>